<evidence type="ECO:0000313" key="2">
    <source>
        <dbReference type="Proteomes" id="UP001057455"/>
    </source>
</evidence>
<dbReference type="OrthoDB" id="361415at2759"/>
<keyword evidence="1" id="KW-0378">Hydrolase</keyword>
<protein>
    <submittedName>
        <fullName evidence="1">Alpha beta superfamily hydrolase</fullName>
    </submittedName>
</protein>
<dbReference type="InterPro" id="IPR029058">
    <property type="entry name" value="AB_hydrolase_fold"/>
</dbReference>
<dbReference type="Proteomes" id="UP001057455">
    <property type="component" value="Unassembled WGS sequence"/>
</dbReference>
<dbReference type="SUPFAM" id="SSF53474">
    <property type="entry name" value="alpha/beta-Hydrolases"/>
    <property type="match status" value="1"/>
</dbReference>
<reference evidence="1" key="1">
    <citation type="submission" date="2019-12" db="EMBL/GenBank/DDBJ databases">
        <title>Genome sequence of Babesia ovis.</title>
        <authorList>
            <person name="Yamagishi J."/>
            <person name="Sevinc F."/>
            <person name="Xuan X."/>
        </authorList>
    </citation>
    <scope>NUCLEOTIDE SEQUENCE</scope>
    <source>
        <strain evidence="1">Selcuk</strain>
    </source>
</reference>
<sequence length="805" mass="92442">MTSLGLRYIELRHNDFLGSEMTSALRKLDTGLYSYPEEGRPSVEEIRHSLNEAYILYAGLYLSQNGVLHHTIPKAFAEFYFDLKMLFTLMSKIALPFDKPNAVRLQVFHDMVPYLRESFEAHELYDRIWQRPPVGDKHMSLLSLLYRANDGVVSDLEIALMLSKVRHSHDFRMISELCLKLKEKLVGLTQRYNKGYRITQVMFSQRPTLGNFRLMKFMAMFRFMGKWEKYQVRKNFPNLHSDLDCMLVANKHIVDEATAQQQQITDFSPEDKDLIGLMSLLHGTDVVERLYSEGYEQRFAQHPMVMMFNNNSECYEFKAYLPREVFDHVGRGHSVYLFNNVQTCDSRGEATVSSMFHDAQQLANYLITRFAYSFPGANKFKLAFHGTSIGGMYATVTAHSVEKQHPTELMYYMLASKTFGSLYNMSWHRLSWFGGFLSRFYGVSVDLYHRYVELKMPKINVFEINDSVVPSYYSISGEVSLKYFNQTLKDLQSDFKELAEMYREIPKEGAISPIVTAFHSINSAGHLLSEPVRFVGKKWYANSQYLTTYLARMVAYGSMPPRFKPTEDYRPLRLPQLWKLLSECTFGGMSTFGRPERQYLKVPANIAALFNMFLNGEAAFGPKAKLHDRIEPPQTRPPVGSDGLQMGNIMDYNSYRIVWPNLPEGYNTKGTPSVYANELVKEDLKVFGIEDAHIDGVRLYAWMHLYNLLNTISLVHAVKSHSGTEPAVIAKVETFATGLLNHCFGVDGNEPKIEVSDEGELLTPMLNTEFFRVRYQAFGNILTTYTKHSIPLERPDLNLVASIVG</sequence>
<name>A0A9W5TD64_BABOV</name>
<organism evidence="1 2">
    <name type="scientific">Babesia ovis</name>
    <dbReference type="NCBI Taxonomy" id="5869"/>
    <lineage>
        <taxon>Eukaryota</taxon>
        <taxon>Sar</taxon>
        <taxon>Alveolata</taxon>
        <taxon>Apicomplexa</taxon>
        <taxon>Aconoidasida</taxon>
        <taxon>Piroplasmida</taxon>
        <taxon>Babesiidae</taxon>
        <taxon>Babesia</taxon>
    </lineage>
</organism>
<proteinExistence type="predicted"/>
<accession>A0A9W5TD64</accession>
<evidence type="ECO:0000313" key="1">
    <source>
        <dbReference type="EMBL" id="GFE55546.1"/>
    </source>
</evidence>
<gene>
    <name evidence="1" type="ORF">BaOVIS_029500</name>
</gene>
<dbReference type="AlphaFoldDB" id="A0A9W5TD64"/>
<dbReference type="EMBL" id="BLIY01000022">
    <property type="protein sequence ID" value="GFE55546.1"/>
    <property type="molecule type" value="Genomic_DNA"/>
</dbReference>
<comment type="caution">
    <text evidence="1">The sequence shown here is derived from an EMBL/GenBank/DDBJ whole genome shotgun (WGS) entry which is preliminary data.</text>
</comment>
<dbReference type="GO" id="GO:0016787">
    <property type="term" value="F:hydrolase activity"/>
    <property type="evidence" value="ECO:0007669"/>
    <property type="project" value="UniProtKB-KW"/>
</dbReference>
<keyword evidence="2" id="KW-1185">Reference proteome</keyword>